<dbReference type="GO" id="GO:0003677">
    <property type="term" value="F:DNA binding"/>
    <property type="evidence" value="ECO:0007669"/>
    <property type="project" value="InterPro"/>
</dbReference>
<dbReference type="SUPFAM" id="SSF89447">
    <property type="entry name" value="AbrB/MazE/MraZ-like"/>
    <property type="match status" value="1"/>
</dbReference>
<dbReference type="RefSeq" id="WP_176487581.1">
    <property type="nucleotide sequence ID" value="NZ_BLXO01000002.1"/>
</dbReference>
<protein>
    <submittedName>
        <fullName evidence="2">Growth regulator</fullName>
    </submittedName>
</protein>
<dbReference type="EMBL" id="BLXO01000002">
    <property type="protein sequence ID" value="GFN45749.1"/>
    <property type="molecule type" value="Genomic_DNA"/>
</dbReference>
<feature type="domain" description="SpoVT-AbrB" evidence="1">
    <location>
        <begin position="10"/>
        <end position="55"/>
    </location>
</feature>
<evidence type="ECO:0000313" key="2">
    <source>
        <dbReference type="EMBL" id="GFN45749.1"/>
    </source>
</evidence>
<dbReference type="InterPro" id="IPR037914">
    <property type="entry name" value="SpoVT-AbrB_sf"/>
</dbReference>
<sequence length="84" mass="9146">MDKRKISTVQQWGNSLAVRIPAAIARKAHFVVGQPVEVLSDDLGIVVHRKGSPKLTLEQRLKAFDTTKHGGEVIATGRIGAEVF</sequence>
<dbReference type="AlphaFoldDB" id="A0A6L2ZMJ3"/>
<evidence type="ECO:0000313" key="3">
    <source>
        <dbReference type="Proteomes" id="UP000504714"/>
    </source>
</evidence>
<dbReference type="Gene3D" id="2.10.260.10">
    <property type="match status" value="1"/>
</dbReference>
<dbReference type="InterPro" id="IPR007159">
    <property type="entry name" value="SpoVT-AbrB_dom"/>
</dbReference>
<gene>
    <name evidence="2" type="ORF">RINTU1_10470</name>
</gene>
<reference evidence="2 3" key="1">
    <citation type="submission" date="2020-06" db="EMBL/GenBank/DDBJ databases">
        <title>The genome sequence of Candidatus Regiella insecticola strain Tut.</title>
        <authorList>
            <person name="Nikoh N."/>
            <person name="Tsuchida T."/>
            <person name="Koga R."/>
            <person name="Oshima K."/>
            <person name="Hattori M."/>
            <person name="Fukatsu T."/>
        </authorList>
    </citation>
    <scope>NUCLEOTIDE SEQUENCE [LARGE SCALE GENOMIC DNA]</scope>
    <source>
        <strain evidence="2 3">Tut</strain>
    </source>
</reference>
<evidence type="ECO:0000259" key="1">
    <source>
        <dbReference type="SMART" id="SM00966"/>
    </source>
</evidence>
<dbReference type="Pfam" id="PF04014">
    <property type="entry name" value="MazE_antitoxin"/>
    <property type="match status" value="1"/>
</dbReference>
<organism evidence="2 3">
    <name type="scientific">Candidatus Regiella insecticola</name>
    <dbReference type="NCBI Taxonomy" id="138073"/>
    <lineage>
        <taxon>Bacteria</taxon>
        <taxon>Pseudomonadati</taxon>
        <taxon>Pseudomonadota</taxon>
        <taxon>Gammaproteobacteria</taxon>
        <taxon>Enterobacterales</taxon>
        <taxon>Enterobacteriaceae</taxon>
        <taxon>aphid secondary symbionts</taxon>
        <taxon>Candidatus Regiella</taxon>
    </lineage>
</organism>
<comment type="caution">
    <text evidence="2">The sequence shown here is derived from an EMBL/GenBank/DDBJ whole genome shotgun (WGS) entry which is preliminary data.</text>
</comment>
<proteinExistence type="predicted"/>
<name>A0A6L2ZMJ3_9ENTR</name>
<dbReference type="Proteomes" id="UP000504714">
    <property type="component" value="Unassembled WGS sequence"/>
</dbReference>
<accession>A0A6L2ZMJ3</accession>
<dbReference type="SMART" id="SM00966">
    <property type="entry name" value="SpoVT_AbrB"/>
    <property type="match status" value="1"/>
</dbReference>